<protein>
    <submittedName>
        <fullName evidence="4">Uncharacterized protein LOC111297865</fullName>
    </submittedName>
</protein>
<accession>A0A6P5Z5Z7</accession>
<reference evidence="4" key="1">
    <citation type="submission" date="2025-08" db="UniProtKB">
        <authorList>
            <consortium name="RefSeq"/>
        </authorList>
    </citation>
    <scope>IDENTIFICATION</scope>
    <source>
        <tissue evidence="4">Fruit stalk</tissue>
    </source>
</reference>
<dbReference type="PANTHER" id="PTHR13234:SF64">
    <property type="entry name" value="SAPOSIN A-TYPE DOMAIN-CONTAINING PROTEIN"/>
    <property type="match status" value="1"/>
</dbReference>
<dbReference type="InterPro" id="IPR004911">
    <property type="entry name" value="Interferon-induced_GILT"/>
</dbReference>
<proteinExistence type="inferred from homology"/>
<dbReference type="GO" id="GO:0016671">
    <property type="term" value="F:oxidoreductase activity, acting on a sulfur group of donors, disulfide as acceptor"/>
    <property type="evidence" value="ECO:0007669"/>
    <property type="project" value="InterPro"/>
</dbReference>
<comment type="similarity">
    <text evidence="1">Belongs to the GILT family.</text>
</comment>
<dbReference type="RefSeq" id="XP_022748188.1">
    <property type="nucleotide sequence ID" value="XM_022892453.1"/>
</dbReference>
<gene>
    <name evidence="4" type="primary">LOC111297865</name>
</gene>
<name>A0A6P5Z5Z7_DURZI</name>
<evidence type="ECO:0000313" key="4">
    <source>
        <dbReference type="RefSeq" id="XP_022748188.1"/>
    </source>
</evidence>
<organism evidence="3 4">
    <name type="scientific">Durio zibethinus</name>
    <name type="common">Durian</name>
    <dbReference type="NCBI Taxonomy" id="66656"/>
    <lineage>
        <taxon>Eukaryota</taxon>
        <taxon>Viridiplantae</taxon>
        <taxon>Streptophyta</taxon>
        <taxon>Embryophyta</taxon>
        <taxon>Tracheophyta</taxon>
        <taxon>Spermatophyta</taxon>
        <taxon>Magnoliopsida</taxon>
        <taxon>eudicotyledons</taxon>
        <taxon>Gunneridae</taxon>
        <taxon>Pentapetalae</taxon>
        <taxon>rosids</taxon>
        <taxon>malvids</taxon>
        <taxon>Malvales</taxon>
        <taxon>Malvaceae</taxon>
        <taxon>Helicteroideae</taxon>
        <taxon>Durio</taxon>
    </lineage>
</organism>
<evidence type="ECO:0000256" key="2">
    <source>
        <dbReference type="ARBA" id="ARBA00023180"/>
    </source>
</evidence>
<dbReference type="PANTHER" id="PTHR13234">
    <property type="entry name" value="GAMMA-INTERFERON INDUCIBLE LYSOSOMAL THIOL REDUCTASE GILT"/>
    <property type="match status" value="1"/>
</dbReference>
<keyword evidence="3" id="KW-1185">Reference proteome</keyword>
<dbReference type="AlphaFoldDB" id="A0A6P5Z5Z7"/>
<dbReference type="OrthoDB" id="958254at2759"/>
<dbReference type="Proteomes" id="UP000515121">
    <property type="component" value="Unplaced"/>
</dbReference>
<sequence>MQINMQLELQYANETENLYPPHDYVPWVVVNNQPIRDDFENFVKYVCQAYKGDHVPEACKAQSSNVSSTNKKANKIHLGCYGNEFRNLESSTAAKQARLLDQKNKQLRQSPICKLSLQKPSFCGLYGI</sequence>
<dbReference type="KEGG" id="dzi:111297865"/>
<evidence type="ECO:0000256" key="1">
    <source>
        <dbReference type="ARBA" id="ARBA00005679"/>
    </source>
</evidence>
<evidence type="ECO:0000313" key="3">
    <source>
        <dbReference type="Proteomes" id="UP000515121"/>
    </source>
</evidence>
<keyword evidence="2" id="KW-0325">Glycoprotein</keyword>
<dbReference type="GeneID" id="111297865"/>